<reference evidence="4" key="1">
    <citation type="journal article" date="2013" name="Nat. Genet.">
        <title>The Capsella rubella genome and the genomic consequences of rapid mating system evolution.</title>
        <authorList>
            <person name="Slotte T."/>
            <person name="Hazzouri K.M."/>
            <person name="Agren J.A."/>
            <person name="Koenig D."/>
            <person name="Maumus F."/>
            <person name="Guo Y.L."/>
            <person name="Steige K."/>
            <person name="Platts A.E."/>
            <person name="Escobar J.S."/>
            <person name="Newman L.K."/>
            <person name="Wang W."/>
            <person name="Mandakova T."/>
            <person name="Vello E."/>
            <person name="Smith L.M."/>
            <person name="Henz S.R."/>
            <person name="Steffen J."/>
            <person name="Takuno S."/>
            <person name="Brandvain Y."/>
            <person name="Coop G."/>
            <person name="Andolfatto P."/>
            <person name="Hu T.T."/>
            <person name="Blanchette M."/>
            <person name="Clark R.M."/>
            <person name="Quesneville H."/>
            <person name="Nordborg M."/>
            <person name="Gaut B.S."/>
            <person name="Lysak M.A."/>
            <person name="Jenkins J."/>
            <person name="Grimwood J."/>
            <person name="Chapman J."/>
            <person name="Prochnik S."/>
            <person name="Shu S."/>
            <person name="Rokhsar D."/>
            <person name="Schmutz J."/>
            <person name="Weigel D."/>
            <person name="Wright S.I."/>
        </authorList>
    </citation>
    <scope>NUCLEOTIDE SEQUENCE [LARGE SCALE GENOMIC DNA]</scope>
    <source>
        <strain evidence="4">cv. Monte Gargano</strain>
    </source>
</reference>
<sequence length="687" mass="77537">MANGTDEDTDAVLSDVESDEPAPVVLKDPPREDSSEERITELIAELDREKKAREAAESSKSELQVSFNRLKALAHEAIKKRDESKRERDEVLKEKESLTKELENVNKGKDELIKQQDEMSKKLDEAVRSRDGLKAEIENSSHMLVSGIEKISGKVNSFKNFSNGGLPKSQKYTGLASVAYGVIKRTNEIVEELVRQIDTTAKSRNEAREQMDQRNYEIAIEVSQLESAISNLRLEVAEKASIIDDLERGVSEKDKRITELEKGSLEKVSVLEGEVLELKQLVDEYDGKLKTMELKMVAQRPLLMDQLNLVSRIHDQLYEAVRIVDGNSSEQSDLSESFFMPQETEMEENIRASLAGMESIFELTKVVSGKAQSLVEENSHELKNLNETVGLLVKEKEHIGTLLRSALSKRMTVEQPSQKRELFQAAENGLRNVGIDSKFSKLLKDGKVQDSRSGSTDDHSTEENEIFSLASTLENIVKASQLEIVELQHLLEEAREETNALRKQLDTQTKELNQRMRQIEELKEKERIANENVEGLMTDIAAAEEEIARWKVAAEQEAAAGGAVEQDFTSQLSVLKEELEEAKQAIIESEKKLKFKEETAAAAMGARDAAERSLRLADNRATKLRERIQELNRKVEELETHRDMNTSNRARYACWPWQLLGIDFVGGRRIESGQESANEMELAEPLL</sequence>
<feature type="region of interest" description="Disordered" evidence="2">
    <location>
        <begin position="1"/>
        <end position="37"/>
    </location>
</feature>
<feature type="region of interest" description="Disordered" evidence="2">
    <location>
        <begin position="76"/>
        <end position="96"/>
    </location>
</feature>
<organism evidence="3 4">
    <name type="scientific">Capsella rubella</name>
    <dbReference type="NCBI Taxonomy" id="81985"/>
    <lineage>
        <taxon>Eukaryota</taxon>
        <taxon>Viridiplantae</taxon>
        <taxon>Streptophyta</taxon>
        <taxon>Embryophyta</taxon>
        <taxon>Tracheophyta</taxon>
        <taxon>Spermatophyta</taxon>
        <taxon>Magnoliopsida</taxon>
        <taxon>eudicotyledons</taxon>
        <taxon>Gunneridae</taxon>
        <taxon>Pentapetalae</taxon>
        <taxon>rosids</taxon>
        <taxon>malvids</taxon>
        <taxon>Brassicales</taxon>
        <taxon>Brassicaceae</taxon>
        <taxon>Camelineae</taxon>
        <taxon>Capsella</taxon>
    </lineage>
</organism>
<dbReference type="PANTHER" id="PTHR34937">
    <property type="entry name" value="OS08G0559800 PROTEIN"/>
    <property type="match status" value="1"/>
</dbReference>
<evidence type="ECO:0000256" key="1">
    <source>
        <dbReference type="SAM" id="Coils"/>
    </source>
</evidence>
<feature type="compositionally biased region" description="Basic and acidic residues" evidence="2">
    <location>
        <begin position="28"/>
        <end position="37"/>
    </location>
</feature>
<keyword evidence="4" id="KW-1185">Reference proteome</keyword>
<keyword evidence="1" id="KW-0175">Coiled coil</keyword>
<dbReference type="OrthoDB" id="1682775at2759"/>
<accession>R0GV42</accession>
<evidence type="ECO:0000256" key="2">
    <source>
        <dbReference type="SAM" id="MobiDB-lite"/>
    </source>
</evidence>
<evidence type="ECO:0000313" key="3">
    <source>
        <dbReference type="EMBL" id="EOA39817.1"/>
    </source>
</evidence>
<dbReference type="PANTHER" id="PTHR34937:SF1">
    <property type="entry name" value="PARAMYOSIN"/>
    <property type="match status" value="1"/>
</dbReference>
<feature type="region of interest" description="Disordered" evidence="2">
    <location>
        <begin position="109"/>
        <end position="129"/>
    </location>
</feature>
<dbReference type="STRING" id="81985.R0GV42"/>
<dbReference type="Proteomes" id="UP000029121">
    <property type="component" value="Unassembled WGS sequence"/>
</dbReference>
<gene>
    <name evidence="3" type="ORF">CARUB_v10008483mg</name>
</gene>
<feature type="coiled-coil region" evidence="1">
    <location>
        <begin position="477"/>
        <end position="648"/>
    </location>
</feature>
<dbReference type="AlphaFoldDB" id="R0GV42"/>
<feature type="compositionally biased region" description="Acidic residues" evidence="2">
    <location>
        <begin position="1"/>
        <end position="20"/>
    </location>
</feature>
<evidence type="ECO:0000313" key="4">
    <source>
        <dbReference type="Proteomes" id="UP000029121"/>
    </source>
</evidence>
<proteinExistence type="predicted"/>
<dbReference type="EMBL" id="KB870805">
    <property type="protein sequence ID" value="EOA39817.1"/>
    <property type="molecule type" value="Genomic_DNA"/>
</dbReference>
<dbReference type="eggNOG" id="ENOG502QQNA">
    <property type="taxonomic scope" value="Eukaryota"/>
</dbReference>
<protein>
    <submittedName>
        <fullName evidence="3">Uncharacterized protein</fullName>
    </submittedName>
</protein>
<dbReference type="InterPro" id="IPR040300">
    <property type="entry name" value="At3g49055-like"/>
</dbReference>
<name>R0GV42_9BRAS</name>